<sequence length="109" mass="11997">MIGGGNPEEGELIEVVELSYDQVRQYVSRPEVLSPPGFLFTIYWFFMHVLQESRASIVLLHPDEVAVRLQGRRVAGPEAHQSGALSPGQAEPVYQPDPARADDIVVVVA</sequence>
<protein>
    <submittedName>
        <fullName evidence="2">Uridine diphosphate glucose pyrophosphatase</fullName>
    </submittedName>
</protein>
<accession>A0A6A4XG99</accession>
<dbReference type="Gene3D" id="3.90.79.10">
    <property type="entry name" value="Nucleoside Triphosphate Pyrophosphohydrolase"/>
    <property type="match status" value="1"/>
</dbReference>
<dbReference type="EMBL" id="VIIS01000074">
    <property type="protein sequence ID" value="KAF0313712.1"/>
    <property type="molecule type" value="Genomic_DNA"/>
</dbReference>
<dbReference type="AlphaFoldDB" id="A0A6A4XG99"/>
<comment type="caution">
    <text evidence="2">The sequence shown here is derived from an EMBL/GenBank/DDBJ whole genome shotgun (WGS) entry which is preliminary data.</text>
</comment>
<evidence type="ECO:0000256" key="1">
    <source>
        <dbReference type="SAM" id="MobiDB-lite"/>
    </source>
</evidence>
<feature type="region of interest" description="Disordered" evidence="1">
    <location>
        <begin position="77"/>
        <end position="97"/>
    </location>
</feature>
<organism evidence="2 3">
    <name type="scientific">Amphibalanus amphitrite</name>
    <name type="common">Striped barnacle</name>
    <name type="synonym">Balanus amphitrite</name>
    <dbReference type="NCBI Taxonomy" id="1232801"/>
    <lineage>
        <taxon>Eukaryota</taxon>
        <taxon>Metazoa</taxon>
        <taxon>Ecdysozoa</taxon>
        <taxon>Arthropoda</taxon>
        <taxon>Crustacea</taxon>
        <taxon>Multicrustacea</taxon>
        <taxon>Cirripedia</taxon>
        <taxon>Thoracica</taxon>
        <taxon>Thoracicalcarea</taxon>
        <taxon>Balanomorpha</taxon>
        <taxon>Balanoidea</taxon>
        <taxon>Balanidae</taxon>
        <taxon>Amphibalaninae</taxon>
        <taxon>Amphibalanus</taxon>
    </lineage>
</organism>
<reference evidence="2 3" key="1">
    <citation type="submission" date="2019-07" db="EMBL/GenBank/DDBJ databases">
        <title>Draft genome assembly of a fouling barnacle, Amphibalanus amphitrite (Darwin, 1854): The first reference genome for Thecostraca.</title>
        <authorList>
            <person name="Kim W."/>
        </authorList>
    </citation>
    <scope>NUCLEOTIDE SEQUENCE [LARGE SCALE GENOMIC DNA]</scope>
    <source>
        <strain evidence="2">SNU_AA5</strain>
        <tissue evidence="2">Soma without cirri and trophi</tissue>
    </source>
</reference>
<evidence type="ECO:0000313" key="3">
    <source>
        <dbReference type="Proteomes" id="UP000440578"/>
    </source>
</evidence>
<proteinExistence type="predicted"/>
<dbReference type="Proteomes" id="UP000440578">
    <property type="component" value="Unassembled WGS sequence"/>
</dbReference>
<keyword evidence="3" id="KW-1185">Reference proteome</keyword>
<name>A0A6A4XG99_AMPAM</name>
<gene>
    <name evidence="2" type="primary">NUDT14_0</name>
    <name evidence="2" type="ORF">FJT64_015846</name>
</gene>
<evidence type="ECO:0000313" key="2">
    <source>
        <dbReference type="EMBL" id="KAF0313712.1"/>
    </source>
</evidence>